<dbReference type="EMBL" id="UOEX01000338">
    <property type="protein sequence ID" value="VAW40549.1"/>
    <property type="molecule type" value="Genomic_DNA"/>
</dbReference>
<name>A0A3B0VUL8_9ZZZZ</name>
<evidence type="ECO:0000313" key="1">
    <source>
        <dbReference type="EMBL" id="VAW40549.1"/>
    </source>
</evidence>
<dbReference type="AlphaFoldDB" id="A0A3B0VUL8"/>
<organism evidence="1">
    <name type="scientific">hydrothermal vent metagenome</name>
    <dbReference type="NCBI Taxonomy" id="652676"/>
    <lineage>
        <taxon>unclassified sequences</taxon>
        <taxon>metagenomes</taxon>
        <taxon>ecological metagenomes</taxon>
    </lineage>
</organism>
<reference evidence="1" key="1">
    <citation type="submission" date="2018-06" db="EMBL/GenBank/DDBJ databases">
        <authorList>
            <person name="Zhirakovskaya E."/>
        </authorList>
    </citation>
    <scope>NUCLEOTIDE SEQUENCE</scope>
</reference>
<sequence length="86" mass="9884">MPSKELDEIKRYIAGFNPAEFSSVADIDIALSAQDRLARAARIKKRIKMKRKLARSFKTVILNVDENCPVMITQEQIDELLEKFSE</sequence>
<gene>
    <name evidence="1" type="ORF">MNBD_DELTA03-486</name>
</gene>
<accession>A0A3B0VUL8</accession>
<proteinExistence type="predicted"/>
<protein>
    <submittedName>
        <fullName evidence="1">Uncharacterized protein</fullName>
    </submittedName>
</protein>